<sequence>MEHRENTDQCKSANGREIFTPAEAADAFGPEFLDLECCRGWILNRIHKGEARCPGCGSSILDEQRLFRFWSGKRLSCPACGKKFTSLTGTFLSGSHMDYRGLFLLFVSFGRGWETTETARRIGCDPATVRNWRKKIEGMK</sequence>
<name>A0A1G5J8Y2_9BACT</name>
<dbReference type="EMBL" id="FMUX01000026">
    <property type="protein sequence ID" value="SCY84289.1"/>
    <property type="molecule type" value="Genomic_DNA"/>
</dbReference>
<evidence type="ECO:0000313" key="2">
    <source>
        <dbReference type="Proteomes" id="UP000198870"/>
    </source>
</evidence>
<evidence type="ECO:0008006" key="3">
    <source>
        <dbReference type="Google" id="ProtNLM"/>
    </source>
</evidence>
<reference evidence="1 2" key="1">
    <citation type="submission" date="2016-10" db="EMBL/GenBank/DDBJ databases">
        <authorList>
            <person name="de Groot N.N."/>
        </authorList>
    </citation>
    <scope>NUCLEOTIDE SEQUENCE [LARGE SCALE GENOMIC DNA]</scope>
    <source>
        <strain evidence="1 2">AA1</strain>
    </source>
</reference>
<dbReference type="RefSeq" id="WP_092215006.1">
    <property type="nucleotide sequence ID" value="NZ_FMUX01000026.1"/>
</dbReference>
<organism evidence="1 2">
    <name type="scientific">Desulfoluna spongiiphila</name>
    <dbReference type="NCBI Taxonomy" id="419481"/>
    <lineage>
        <taxon>Bacteria</taxon>
        <taxon>Pseudomonadati</taxon>
        <taxon>Thermodesulfobacteriota</taxon>
        <taxon>Desulfobacteria</taxon>
        <taxon>Desulfobacterales</taxon>
        <taxon>Desulfolunaceae</taxon>
        <taxon>Desulfoluna</taxon>
    </lineage>
</organism>
<dbReference type="Proteomes" id="UP000198870">
    <property type="component" value="Unassembled WGS sequence"/>
</dbReference>
<evidence type="ECO:0000313" key="1">
    <source>
        <dbReference type="EMBL" id="SCY84289.1"/>
    </source>
</evidence>
<gene>
    <name evidence="1" type="ORF">SAMN05216233_1265</name>
</gene>
<dbReference type="AlphaFoldDB" id="A0A1G5J8Y2"/>
<protein>
    <recommendedName>
        <fullName evidence="3">Transposase</fullName>
    </recommendedName>
</protein>
<proteinExistence type="predicted"/>
<accession>A0A1G5J8Y2</accession>
<keyword evidence="2" id="KW-1185">Reference proteome</keyword>
<dbReference type="STRING" id="419481.SAMN05216233_1265"/>
<dbReference type="OrthoDB" id="5432495at2"/>